<dbReference type="InterPro" id="IPR001537">
    <property type="entry name" value="SpoU_MeTrfase"/>
</dbReference>
<evidence type="ECO:0000256" key="2">
    <source>
        <dbReference type="ARBA" id="ARBA00022679"/>
    </source>
</evidence>
<dbReference type="Proteomes" id="UP000008637">
    <property type="component" value="Chromosome"/>
</dbReference>
<dbReference type="PANTHER" id="PTHR46429">
    <property type="entry name" value="23S RRNA (GUANOSINE-2'-O-)-METHYLTRANSFERASE RLMB"/>
    <property type="match status" value="1"/>
</dbReference>
<dbReference type="InterPro" id="IPR029026">
    <property type="entry name" value="tRNA_m1G_MTases_N"/>
</dbReference>
<dbReference type="GO" id="GO:0008173">
    <property type="term" value="F:RNA methyltransferase activity"/>
    <property type="evidence" value="ECO:0007669"/>
    <property type="project" value="InterPro"/>
</dbReference>
<dbReference type="OrthoDB" id="9794400at2"/>
<evidence type="ECO:0000259" key="3">
    <source>
        <dbReference type="Pfam" id="PF00588"/>
    </source>
</evidence>
<dbReference type="GO" id="GO:0032259">
    <property type="term" value="P:methylation"/>
    <property type="evidence" value="ECO:0007669"/>
    <property type="project" value="UniProtKB-KW"/>
</dbReference>
<evidence type="ECO:0000256" key="1">
    <source>
        <dbReference type="ARBA" id="ARBA00022603"/>
    </source>
</evidence>
<reference evidence="4 5" key="1">
    <citation type="journal article" date="2011" name="J. Bacteriol.">
        <title>Complete genome sequence of Mycoplasma haemofelis, a hemotropic mycoplasma.</title>
        <authorList>
            <person name="Barker E.N."/>
            <person name="Helps C.R."/>
            <person name="Peters I.R."/>
            <person name="Darby A.C."/>
            <person name="Radford A.D."/>
            <person name="Tasker S."/>
        </authorList>
    </citation>
    <scope>NUCLEOTIDE SEQUENCE [LARGE SCALE GENOMIC DNA]</scope>
    <source>
        <strain evidence="4 5">Langford 1</strain>
    </source>
</reference>
<organism evidence="4 5">
    <name type="scientific">Mycoplasma haemofelis (strain Langford 1)</name>
    <name type="common">Haemobartonella felis</name>
    <dbReference type="NCBI Taxonomy" id="941640"/>
    <lineage>
        <taxon>Bacteria</taxon>
        <taxon>Bacillati</taxon>
        <taxon>Mycoplasmatota</taxon>
        <taxon>Mollicutes</taxon>
        <taxon>Mycoplasmataceae</taxon>
        <taxon>Mycoplasma</taxon>
    </lineage>
</organism>
<sequence>MSEFLILKGRKGIQDLINNPKLRHLIEEVHLSKTQIQIIDLCNKNGVKYQIKEKSYFWKFETKKKYKYAVAFIRKKKDLDLDSLIRICSSRERSLILILDHLQDPFNVGAILRTCCAFEVDGVILPKDKSAPLNHEVTLKSSQGYSLNINTVEVSNLNNAITKLKNRGYWVYSTEIGPNTKSFKEVEYADKCALIMGSEGKGVSKILRDNSDVKVHIPMKNNVNSLNVSVAAGIIISEISDQKS</sequence>
<dbReference type="InterPro" id="IPR004441">
    <property type="entry name" value="rRNA_MeTrfase_TrmH"/>
</dbReference>
<dbReference type="Pfam" id="PF00588">
    <property type="entry name" value="SpoU_methylase"/>
    <property type="match status" value="1"/>
</dbReference>
<dbReference type="EMBL" id="FR773153">
    <property type="protein sequence ID" value="CBY92029.1"/>
    <property type="molecule type" value="Genomic_DNA"/>
</dbReference>
<keyword evidence="2 4" id="KW-0808">Transferase</keyword>
<dbReference type="InterPro" id="IPR029028">
    <property type="entry name" value="Alpha/beta_knot_MTases"/>
</dbReference>
<gene>
    <name evidence="4" type="primary">spoU</name>
    <name evidence="4" type="ordered locus">HF1_00210</name>
</gene>
<accession>E8ZGJ9</accession>
<dbReference type="GO" id="GO:0003723">
    <property type="term" value="F:RNA binding"/>
    <property type="evidence" value="ECO:0007669"/>
    <property type="project" value="InterPro"/>
</dbReference>
<dbReference type="NCBIfam" id="TIGR00186">
    <property type="entry name" value="rRNA_methyl_3"/>
    <property type="match status" value="1"/>
</dbReference>
<name>E8ZGJ9_MYCHL</name>
<dbReference type="CDD" id="cd18103">
    <property type="entry name" value="SpoU-like_RlmB"/>
    <property type="match status" value="1"/>
</dbReference>
<dbReference type="KEGG" id="mha:HF1_00210"/>
<dbReference type="GO" id="GO:0006396">
    <property type="term" value="P:RNA processing"/>
    <property type="evidence" value="ECO:0007669"/>
    <property type="project" value="InterPro"/>
</dbReference>
<dbReference type="AlphaFoldDB" id="E8ZGJ9"/>
<dbReference type="SUPFAM" id="SSF75217">
    <property type="entry name" value="alpha/beta knot"/>
    <property type="match status" value="1"/>
</dbReference>
<evidence type="ECO:0000313" key="4">
    <source>
        <dbReference type="EMBL" id="CBY92029.1"/>
    </source>
</evidence>
<evidence type="ECO:0000313" key="5">
    <source>
        <dbReference type="Proteomes" id="UP000008637"/>
    </source>
</evidence>
<keyword evidence="1 4" id="KW-0489">Methyltransferase</keyword>
<keyword evidence="5" id="KW-1185">Reference proteome</keyword>
<dbReference type="EC" id="2.1.1.-" evidence="4"/>
<dbReference type="PANTHER" id="PTHR46429:SF1">
    <property type="entry name" value="23S RRNA (GUANOSINE-2'-O-)-METHYLTRANSFERASE RLMB"/>
    <property type="match status" value="1"/>
</dbReference>
<dbReference type="Gene3D" id="3.40.1280.10">
    <property type="match status" value="1"/>
</dbReference>
<proteinExistence type="predicted"/>
<dbReference type="GO" id="GO:0005829">
    <property type="term" value="C:cytosol"/>
    <property type="evidence" value="ECO:0007669"/>
    <property type="project" value="TreeGrafter"/>
</dbReference>
<dbReference type="HOGENOM" id="CLU_021322_0_1_14"/>
<protein>
    <submittedName>
        <fullName evidence="4">RNA methyltransferase TrmH group 3</fullName>
        <ecNumber evidence="4">2.1.1.-</ecNumber>
    </submittedName>
</protein>
<feature type="domain" description="tRNA/rRNA methyltransferase SpoU type" evidence="3">
    <location>
        <begin position="95"/>
        <end position="236"/>
    </location>
</feature>